<feature type="transmembrane region" description="Helical" evidence="2">
    <location>
        <begin position="78"/>
        <end position="96"/>
    </location>
</feature>
<evidence type="ECO:0000313" key="3">
    <source>
        <dbReference type="EMBL" id="QQZ50828.1"/>
    </source>
</evidence>
<dbReference type="EMBL" id="CP068570">
    <property type="protein sequence ID" value="QQZ50828.1"/>
    <property type="molecule type" value="Genomic_DNA"/>
</dbReference>
<dbReference type="GO" id="GO:0042910">
    <property type="term" value="F:xenobiotic transmembrane transporter activity"/>
    <property type="evidence" value="ECO:0007669"/>
    <property type="project" value="InterPro"/>
</dbReference>
<accession>A0A974P516</accession>
<dbReference type="InterPro" id="IPR002528">
    <property type="entry name" value="MATE_fam"/>
</dbReference>
<dbReference type="GO" id="GO:0015297">
    <property type="term" value="F:antiporter activity"/>
    <property type="evidence" value="ECO:0007669"/>
    <property type="project" value="InterPro"/>
</dbReference>
<proteinExistence type="predicted"/>
<evidence type="ECO:0000256" key="1">
    <source>
        <dbReference type="SAM" id="MobiDB-lite"/>
    </source>
</evidence>
<dbReference type="Pfam" id="PF01554">
    <property type="entry name" value="MatE"/>
    <property type="match status" value="1"/>
</dbReference>
<name>A0A974P516_9CAUL</name>
<feature type="transmembrane region" description="Helical" evidence="2">
    <location>
        <begin position="50"/>
        <end position="72"/>
    </location>
</feature>
<organism evidence="3">
    <name type="scientific">Phenylobacterium glaciei</name>
    <dbReference type="NCBI Taxonomy" id="2803784"/>
    <lineage>
        <taxon>Bacteria</taxon>
        <taxon>Pseudomonadati</taxon>
        <taxon>Pseudomonadota</taxon>
        <taxon>Alphaproteobacteria</taxon>
        <taxon>Caulobacterales</taxon>
        <taxon>Caulobacteraceae</taxon>
        <taxon>Phenylobacterium</taxon>
    </lineage>
</organism>
<keyword evidence="2" id="KW-0472">Membrane</keyword>
<keyword evidence="2" id="KW-0812">Transmembrane</keyword>
<feature type="region of interest" description="Disordered" evidence="1">
    <location>
        <begin position="142"/>
        <end position="178"/>
    </location>
</feature>
<keyword evidence="2" id="KW-1133">Transmembrane helix</keyword>
<gene>
    <name evidence="3" type="ORF">JKL49_05845</name>
</gene>
<sequence>MDRVDKIAGIGSLYAALLSAGPVLVIYLIEPIILHLFLPVGSPSHAIAMRINMFALWGFIPFGVSFVLSGIVRATGSVWPPLFAMIISMWIVRVPFAHTLMPYIGADAIWWSFRWAASPPASWPRPGIAGALAQCAADEVQPARRRAFDRPQPSWRPGGERSLRGRGRGRAAAGASKA</sequence>
<protein>
    <submittedName>
        <fullName evidence="3">Uncharacterized protein</fullName>
    </submittedName>
</protein>
<dbReference type="GO" id="GO:0016020">
    <property type="term" value="C:membrane"/>
    <property type="evidence" value="ECO:0007669"/>
    <property type="project" value="InterPro"/>
</dbReference>
<reference evidence="3" key="1">
    <citation type="submission" date="2021-01" db="EMBL/GenBank/DDBJ databases">
        <title>Genome sequence of Phenylobacterium sp. 20VBR1 isolated from a valley glaceir, Ny-Alesund, Svalbard.</title>
        <authorList>
            <person name="Thomas F.A."/>
            <person name="Krishnan K.P."/>
            <person name="Sinha R.K."/>
        </authorList>
    </citation>
    <scope>NUCLEOTIDE SEQUENCE</scope>
    <source>
        <strain evidence="3">20VBR1</strain>
    </source>
</reference>
<evidence type="ECO:0000256" key="2">
    <source>
        <dbReference type="SAM" id="Phobius"/>
    </source>
</evidence>
<feature type="transmembrane region" description="Helical" evidence="2">
    <location>
        <begin position="12"/>
        <end position="38"/>
    </location>
</feature>
<dbReference type="AlphaFoldDB" id="A0A974P516"/>